<organism evidence="1 2">
    <name type="scientific">Thiospirillum jenense</name>
    <dbReference type="NCBI Taxonomy" id="1653858"/>
    <lineage>
        <taxon>Bacteria</taxon>
        <taxon>Pseudomonadati</taxon>
        <taxon>Pseudomonadota</taxon>
        <taxon>Gammaproteobacteria</taxon>
        <taxon>Chromatiales</taxon>
        <taxon>Chromatiaceae</taxon>
        <taxon>Thiospirillum</taxon>
    </lineage>
</organism>
<protein>
    <recommendedName>
        <fullName evidence="3">Homeodomain-like domain-containing protein</fullName>
    </recommendedName>
</protein>
<dbReference type="RefSeq" id="WP_182582989.1">
    <property type="nucleotide sequence ID" value="NZ_JABVCQ010000007.1"/>
</dbReference>
<dbReference type="SUPFAM" id="SSF46689">
    <property type="entry name" value="Homeodomain-like"/>
    <property type="match status" value="1"/>
</dbReference>
<evidence type="ECO:0000313" key="2">
    <source>
        <dbReference type="Proteomes" id="UP000548632"/>
    </source>
</evidence>
<dbReference type="Proteomes" id="UP000548632">
    <property type="component" value="Unassembled WGS sequence"/>
</dbReference>
<evidence type="ECO:0000313" key="1">
    <source>
        <dbReference type="EMBL" id="MBB1125540.1"/>
    </source>
</evidence>
<comment type="caution">
    <text evidence="1">The sequence shown here is derived from an EMBL/GenBank/DDBJ whole genome shotgun (WGS) entry which is preliminary data.</text>
</comment>
<dbReference type="InterPro" id="IPR009057">
    <property type="entry name" value="Homeodomain-like_sf"/>
</dbReference>
<keyword evidence="2" id="KW-1185">Reference proteome</keyword>
<evidence type="ECO:0008006" key="3">
    <source>
        <dbReference type="Google" id="ProtNLM"/>
    </source>
</evidence>
<name>A0A839HBG5_9GAMM</name>
<reference evidence="1 2" key="1">
    <citation type="journal article" date="2020" name="Arch. Microbiol.">
        <title>The genome sequence of the giant phototrophic gammaproteobacterium Thiospirillum jenense gives insight into its physiological properties and phylogenetic relationships.</title>
        <authorList>
            <person name="Imhoff J.F."/>
            <person name="Meyer T.E."/>
            <person name="Kyndt J.A."/>
        </authorList>
    </citation>
    <scope>NUCLEOTIDE SEQUENCE [LARGE SCALE GENOMIC DNA]</scope>
    <source>
        <strain evidence="1 2">DSM 216</strain>
    </source>
</reference>
<dbReference type="Gene3D" id="1.10.10.60">
    <property type="entry name" value="Homeodomain-like"/>
    <property type="match status" value="1"/>
</dbReference>
<sequence length="88" mass="10167">MSLDGDVLIDVKQELLREGLDLAAVTRALSRIRHRWGGQRVYVLQIDRAARNEKIKQELKNGVPERIIAKRIGISVSTVRRKKSEWFD</sequence>
<dbReference type="EMBL" id="JABVCQ010000007">
    <property type="protein sequence ID" value="MBB1125540.1"/>
    <property type="molecule type" value="Genomic_DNA"/>
</dbReference>
<accession>A0A839HBG5</accession>
<gene>
    <name evidence="1" type="ORF">HUK38_04750</name>
</gene>
<dbReference type="AlphaFoldDB" id="A0A839HBG5"/>
<proteinExistence type="predicted"/>